<gene>
    <name evidence="1" type="ORF">SAMN06265795_103144</name>
</gene>
<accession>A0A239F3M4</accession>
<dbReference type="EMBL" id="FZOT01000003">
    <property type="protein sequence ID" value="SNS51108.1"/>
    <property type="molecule type" value="Genomic_DNA"/>
</dbReference>
<dbReference type="Proteomes" id="UP000198284">
    <property type="component" value="Unassembled WGS sequence"/>
</dbReference>
<keyword evidence="2" id="KW-1185">Reference proteome</keyword>
<organism evidence="1 2">
    <name type="scientific">Noviherbaspirillum humi</name>
    <dbReference type="NCBI Taxonomy" id="1688639"/>
    <lineage>
        <taxon>Bacteria</taxon>
        <taxon>Pseudomonadati</taxon>
        <taxon>Pseudomonadota</taxon>
        <taxon>Betaproteobacteria</taxon>
        <taxon>Burkholderiales</taxon>
        <taxon>Oxalobacteraceae</taxon>
        <taxon>Noviherbaspirillum</taxon>
    </lineage>
</organism>
<proteinExistence type="predicted"/>
<protein>
    <submittedName>
        <fullName evidence="1">Uncharacterized protein</fullName>
    </submittedName>
</protein>
<dbReference type="AlphaFoldDB" id="A0A239F3M4"/>
<dbReference type="RefSeq" id="WP_143131160.1">
    <property type="nucleotide sequence ID" value="NZ_FZOT01000003.1"/>
</dbReference>
<sequence>MNSRASPSPSSGRIAQRRQRILDALALPLPLDGMQQGGAEDHFAAPEERQRFEAFFRAFGVALPDPVRLKTLIAAWLYLGGRIGAKFKLLLSDPRLFDITKSSLRAEEVDYLQALAQADDMRIALCVARMNIFAIDGDEAD</sequence>
<evidence type="ECO:0000313" key="2">
    <source>
        <dbReference type="Proteomes" id="UP000198284"/>
    </source>
</evidence>
<name>A0A239F3M4_9BURK</name>
<reference evidence="1 2" key="1">
    <citation type="submission" date="2017-06" db="EMBL/GenBank/DDBJ databases">
        <authorList>
            <person name="Kim H.J."/>
            <person name="Triplett B.A."/>
        </authorList>
    </citation>
    <scope>NUCLEOTIDE SEQUENCE [LARGE SCALE GENOMIC DNA]</scope>
    <source>
        <strain evidence="1 2">U15</strain>
    </source>
</reference>
<evidence type="ECO:0000313" key="1">
    <source>
        <dbReference type="EMBL" id="SNS51108.1"/>
    </source>
</evidence>